<dbReference type="GO" id="GO:0004252">
    <property type="term" value="F:serine-type endopeptidase activity"/>
    <property type="evidence" value="ECO:0007669"/>
    <property type="project" value="InterPro"/>
</dbReference>
<feature type="active site" evidence="6">
    <location>
        <position position="173"/>
    </location>
</feature>
<dbReference type="Proteomes" id="UP000199310">
    <property type="component" value="Unassembled WGS sequence"/>
</dbReference>
<evidence type="ECO:0000256" key="7">
    <source>
        <dbReference type="RuleBase" id="RU362042"/>
    </source>
</evidence>
<reference evidence="10" key="1">
    <citation type="submission" date="2016-10" db="EMBL/GenBank/DDBJ databases">
        <authorList>
            <person name="Varghese N."/>
            <person name="Submissions S."/>
        </authorList>
    </citation>
    <scope>NUCLEOTIDE SEQUENCE [LARGE SCALE GENOMIC DNA]</scope>
    <source>
        <strain evidence="10">DSM 3695</strain>
    </source>
</reference>
<dbReference type="EMBL" id="FOJG01000002">
    <property type="protein sequence ID" value="SEW54327.1"/>
    <property type="molecule type" value="Genomic_DNA"/>
</dbReference>
<dbReference type="Pfam" id="PF10502">
    <property type="entry name" value="Peptidase_S26"/>
    <property type="match status" value="2"/>
</dbReference>
<comment type="catalytic activity">
    <reaction evidence="1 7">
        <text>Cleavage of hydrophobic, N-terminal signal or leader sequences from secreted and periplasmic proteins.</text>
        <dbReference type="EC" id="3.4.21.89"/>
    </reaction>
</comment>
<keyword evidence="7" id="KW-0472">Membrane</keyword>
<dbReference type="InterPro" id="IPR019533">
    <property type="entry name" value="Peptidase_S26"/>
</dbReference>
<keyword evidence="7" id="KW-1133">Transmembrane helix</keyword>
<evidence type="ECO:0000256" key="5">
    <source>
        <dbReference type="ARBA" id="ARBA00022801"/>
    </source>
</evidence>
<keyword evidence="10" id="KW-1185">Reference proteome</keyword>
<evidence type="ECO:0000256" key="1">
    <source>
        <dbReference type="ARBA" id="ARBA00000677"/>
    </source>
</evidence>
<dbReference type="AlphaFoldDB" id="A0A1I0SBX5"/>
<evidence type="ECO:0000256" key="3">
    <source>
        <dbReference type="ARBA" id="ARBA00013208"/>
    </source>
</evidence>
<dbReference type="GO" id="GO:0016020">
    <property type="term" value="C:membrane"/>
    <property type="evidence" value="ECO:0007669"/>
    <property type="project" value="UniProtKB-SubCell"/>
</dbReference>
<feature type="domain" description="Peptidase S26" evidence="8">
    <location>
        <begin position="22"/>
        <end position="208"/>
    </location>
</feature>
<dbReference type="PANTHER" id="PTHR43390:SF1">
    <property type="entry name" value="CHLOROPLAST PROCESSING PEPTIDASE"/>
    <property type="match status" value="1"/>
</dbReference>
<evidence type="ECO:0000256" key="6">
    <source>
        <dbReference type="PIRSR" id="PIRSR600223-1"/>
    </source>
</evidence>
<sequence length="395" mass="45984">MNFSFPNVKQAAEEVRKKSKVREWIEAALFAVVAATLIRTFIFEAFVIPSASMEKTLLINDFIFVSKISYGPRIPITPLAWPFTHHTMPFTKSTRPFSTAIQWPYRRLPGFSDIRRNDVVVFNYPCGDTVLKSITGEDEDYYTNMRSPGPEYVHKNFPPPLTRPVDKRENWIKRCIAIPGDTIQIMDGVVYINHAPTTPPEHFEAKYYVTMPDGKELTDSMKDVLGTDHIQRTTGDSTMFIYNLTPANVDTLKAMGGKIKRYVFDAFADSRVFPFDTKHYEWNEDCFGPLYIPQKGATVKLDTLTLPFYSRIISTYEHNTLRVVDNKIYINGRQTDTYTFKMNYYWMMGDNRRESMDSRFWGYVPEDHVVGKAWIIWMSIHNNRIRWGRLFSAIR</sequence>
<dbReference type="InterPro" id="IPR036286">
    <property type="entry name" value="LexA/Signal_pep-like_sf"/>
</dbReference>
<dbReference type="OrthoDB" id="9802919at2"/>
<evidence type="ECO:0000313" key="10">
    <source>
        <dbReference type="Proteomes" id="UP000199310"/>
    </source>
</evidence>
<dbReference type="GO" id="GO:0006465">
    <property type="term" value="P:signal peptide processing"/>
    <property type="evidence" value="ECO:0007669"/>
    <property type="project" value="InterPro"/>
</dbReference>
<dbReference type="PROSITE" id="PS00761">
    <property type="entry name" value="SPASE_I_3"/>
    <property type="match status" value="1"/>
</dbReference>
<keyword evidence="7" id="KW-0812">Transmembrane</keyword>
<keyword evidence="7" id="KW-0645">Protease</keyword>
<dbReference type="EC" id="3.4.21.89" evidence="3 7"/>
<dbReference type="InterPro" id="IPR019758">
    <property type="entry name" value="Pept_S26A_signal_pept_1_CS"/>
</dbReference>
<gene>
    <name evidence="9" type="ORF">SAMN04488122_6001</name>
</gene>
<dbReference type="SUPFAM" id="SSF51306">
    <property type="entry name" value="LexA/Signal peptidase"/>
    <property type="match status" value="1"/>
</dbReference>
<evidence type="ECO:0000313" key="9">
    <source>
        <dbReference type="EMBL" id="SEW54327.1"/>
    </source>
</evidence>
<evidence type="ECO:0000259" key="8">
    <source>
        <dbReference type="Pfam" id="PF10502"/>
    </source>
</evidence>
<dbReference type="RefSeq" id="WP_089901990.1">
    <property type="nucleotide sequence ID" value="NZ_FOJG01000002.1"/>
</dbReference>
<comment type="subcellular location">
    <subcellularLocation>
        <location evidence="7">Membrane</location>
        <topology evidence="7">Single-pass type II membrane protein</topology>
    </subcellularLocation>
</comment>
<feature type="domain" description="Peptidase S26" evidence="8">
    <location>
        <begin position="341"/>
        <end position="377"/>
    </location>
</feature>
<feature type="active site" evidence="6">
    <location>
        <position position="52"/>
    </location>
</feature>
<evidence type="ECO:0000256" key="2">
    <source>
        <dbReference type="ARBA" id="ARBA00009370"/>
    </source>
</evidence>
<feature type="transmembrane region" description="Helical" evidence="7">
    <location>
        <begin position="27"/>
        <end position="48"/>
    </location>
</feature>
<dbReference type="Gene3D" id="2.10.109.10">
    <property type="entry name" value="Umud Fragment, subunit A"/>
    <property type="match status" value="1"/>
</dbReference>
<proteinExistence type="inferred from homology"/>
<evidence type="ECO:0000256" key="4">
    <source>
        <dbReference type="ARBA" id="ARBA00019232"/>
    </source>
</evidence>
<comment type="similarity">
    <text evidence="2 7">Belongs to the peptidase S26 family.</text>
</comment>
<protein>
    <recommendedName>
        <fullName evidence="4 7">Signal peptidase I</fullName>
        <ecNumber evidence="3 7">3.4.21.89</ecNumber>
    </recommendedName>
</protein>
<dbReference type="InterPro" id="IPR000223">
    <property type="entry name" value="Pept_S26A_signal_pept_1"/>
</dbReference>
<dbReference type="PRINTS" id="PR00727">
    <property type="entry name" value="LEADERPTASE"/>
</dbReference>
<dbReference type="CDD" id="cd06530">
    <property type="entry name" value="S26_SPase_I"/>
    <property type="match status" value="2"/>
</dbReference>
<dbReference type="GO" id="GO:0009003">
    <property type="term" value="F:signal peptidase activity"/>
    <property type="evidence" value="ECO:0007669"/>
    <property type="project" value="UniProtKB-EC"/>
</dbReference>
<dbReference type="PANTHER" id="PTHR43390">
    <property type="entry name" value="SIGNAL PEPTIDASE I"/>
    <property type="match status" value="1"/>
</dbReference>
<organism evidence="9 10">
    <name type="scientific">Chitinophaga arvensicola</name>
    <dbReference type="NCBI Taxonomy" id="29529"/>
    <lineage>
        <taxon>Bacteria</taxon>
        <taxon>Pseudomonadati</taxon>
        <taxon>Bacteroidota</taxon>
        <taxon>Chitinophagia</taxon>
        <taxon>Chitinophagales</taxon>
        <taxon>Chitinophagaceae</taxon>
        <taxon>Chitinophaga</taxon>
    </lineage>
</organism>
<dbReference type="NCBIfam" id="TIGR02227">
    <property type="entry name" value="sigpep_I_bact"/>
    <property type="match status" value="2"/>
</dbReference>
<name>A0A1I0SBX5_9BACT</name>
<accession>A0A1I0SBX5</accession>
<dbReference type="STRING" id="29529.SAMN04488122_6001"/>
<keyword evidence="5 7" id="KW-0378">Hydrolase</keyword>